<dbReference type="Proteomes" id="UP000680839">
    <property type="component" value="Chromosome"/>
</dbReference>
<feature type="coiled-coil region" evidence="1">
    <location>
        <begin position="451"/>
        <end position="492"/>
    </location>
</feature>
<protein>
    <submittedName>
        <fullName evidence="3">AAA family ATPase</fullName>
    </submittedName>
</protein>
<evidence type="ECO:0000259" key="2">
    <source>
        <dbReference type="Pfam" id="PF13476"/>
    </source>
</evidence>
<proteinExistence type="predicted"/>
<dbReference type="Gene3D" id="3.40.50.300">
    <property type="entry name" value="P-loop containing nucleotide triphosphate hydrolases"/>
    <property type="match status" value="2"/>
</dbReference>
<dbReference type="InterPro" id="IPR027417">
    <property type="entry name" value="P-loop_NTPase"/>
</dbReference>
<dbReference type="Pfam" id="PF13476">
    <property type="entry name" value="AAA_23"/>
    <property type="match status" value="1"/>
</dbReference>
<dbReference type="EMBL" id="CP076134">
    <property type="protein sequence ID" value="QWG13015.1"/>
    <property type="molecule type" value="Genomic_DNA"/>
</dbReference>
<gene>
    <name evidence="3" type="ORF">KMZ29_25630</name>
</gene>
<dbReference type="AlphaFoldDB" id="A0A975NDT7"/>
<dbReference type="PANTHER" id="PTHR32114:SF2">
    <property type="entry name" value="ABC TRANSPORTER ABCH.3"/>
    <property type="match status" value="1"/>
</dbReference>
<dbReference type="PANTHER" id="PTHR32114">
    <property type="entry name" value="ABC TRANSPORTER ABCH.3"/>
    <property type="match status" value="1"/>
</dbReference>
<organism evidence="3 4">
    <name type="scientific">Bradyrhizobium sediminis</name>
    <dbReference type="NCBI Taxonomy" id="2840469"/>
    <lineage>
        <taxon>Bacteria</taxon>
        <taxon>Pseudomonadati</taxon>
        <taxon>Pseudomonadota</taxon>
        <taxon>Alphaproteobacteria</taxon>
        <taxon>Hyphomicrobiales</taxon>
        <taxon>Nitrobacteraceae</taxon>
        <taxon>Bradyrhizobium</taxon>
    </lineage>
</organism>
<evidence type="ECO:0000256" key="1">
    <source>
        <dbReference type="SAM" id="Coils"/>
    </source>
</evidence>
<sequence>MRLLLDTLVLLCRQSEERIQFSPRLSFFHGEMSTGKSTIAELLDYCLGGGLQKTPAVQSELVGVQLQAVTGDVSLLIERNPSTSSSVELTWEGDGEVGRENLPIAAGERPAVGDDIYNYSDFLLRHLGSPLLKVRKRKGDPDSALQRLSFRDFYKFCYLDQPDLDSSFFLLEQPIRMEKSKDVLRYVLGFHSDRLNELQNDLSEVRQTQRTMRETAKQLDEFLQRYGFNSKDQIGFEIDRLNDEEEALEVEIEDQGKVGLPASTVAEEDQLLVNGLTVAIASKTDAVSEIGQRLNEQESLIAEFIAMKFKLVRSSTASELLKGAEFQACPACGTEVAPKSDGVHCVLCRSDLDTAPGGFEGGSAVMERDLSDRIDDLKRSVQRLKRSHEKRRTELGELTKARTEAQTRVDSARKQVESEYMRRARKLEARRGAIKERRSLLMRIRGMPGEVEAKLLEADQLSAKIAELERDIQTEQSRFEEGRSNVRALERNFHLLLRAIHFPEIKEDDKVFLNQRTWFPYIHPKGNEALAWTFSDAGSGGKMVLFKICFALALHLTAAQRDLPIPRILVVDSPMKNITPDINPEIFQHFYRELYRLLQSDLKAWQCIVIDQTYFEPPEDFADHAQRLLTKSDPQHPPLISYYHGH</sequence>
<accession>A0A975NDT7</accession>
<dbReference type="RefSeq" id="WP_215621775.1">
    <property type="nucleotide sequence ID" value="NZ_CP076134.1"/>
</dbReference>
<feature type="domain" description="Rad50/SbcC-type AAA" evidence="2">
    <location>
        <begin position="16"/>
        <end position="252"/>
    </location>
</feature>
<dbReference type="GO" id="GO:0016887">
    <property type="term" value="F:ATP hydrolysis activity"/>
    <property type="evidence" value="ECO:0007669"/>
    <property type="project" value="InterPro"/>
</dbReference>
<evidence type="ECO:0000313" key="4">
    <source>
        <dbReference type="Proteomes" id="UP000680839"/>
    </source>
</evidence>
<name>A0A975NDT7_9BRAD</name>
<evidence type="ECO:0000313" key="3">
    <source>
        <dbReference type="EMBL" id="QWG13015.1"/>
    </source>
</evidence>
<reference evidence="3" key="1">
    <citation type="submission" date="2021-06" db="EMBL/GenBank/DDBJ databases">
        <title>Bradyrhizobium sp. S2-20-1 Genome sequencing.</title>
        <authorList>
            <person name="Jin L."/>
        </authorList>
    </citation>
    <scope>NUCLEOTIDE SEQUENCE</scope>
    <source>
        <strain evidence="3">S2-20-1</strain>
    </source>
</reference>
<dbReference type="GO" id="GO:0006302">
    <property type="term" value="P:double-strand break repair"/>
    <property type="evidence" value="ECO:0007669"/>
    <property type="project" value="InterPro"/>
</dbReference>
<feature type="coiled-coil region" evidence="1">
    <location>
        <begin position="188"/>
        <end position="258"/>
    </location>
</feature>
<keyword evidence="1" id="KW-0175">Coiled coil</keyword>
<dbReference type="SUPFAM" id="SSF52540">
    <property type="entry name" value="P-loop containing nucleoside triphosphate hydrolases"/>
    <property type="match status" value="1"/>
</dbReference>
<dbReference type="InterPro" id="IPR038729">
    <property type="entry name" value="Rad50/SbcC_AAA"/>
</dbReference>
<feature type="coiled-coil region" evidence="1">
    <location>
        <begin position="367"/>
        <end position="415"/>
    </location>
</feature>